<dbReference type="EMBL" id="UOFJ01000271">
    <property type="protein sequence ID" value="VAW67453.1"/>
    <property type="molecule type" value="Genomic_DNA"/>
</dbReference>
<accession>A0A3B0XTH6</accession>
<evidence type="ECO:0000313" key="1">
    <source>
        <dbReference type="EMBL" id="VAW67453.1"/>
    </source>
</evidence>
<proteinExistence type="predicted"/>
<sequence length="63" mass="7066">MPKTRYAQTSLEANLNKTPIITSTRVLIKQYKPGYKPHSTSQASRDFLLPKISSGAKKFRISA</sequence>
<organism evidence="1">
    <name type="scientific">hydrothermal vent metagenome</name>
    <dbReference type="NCBI Taxonomy" id="652676"/>
    <lineage>
        <taxon>unclassified sequences</taxon>
        <taxon>metagenomes</taxon>
        <taxon>ecological metagenomes</taxon>
    </lineage>
</organism>
<gene>
    <name evidence="1" type="ORF">MNBD_GAMMA10-880</name>
</gene>
<protein>
    <submittedName>
        <fullName evidence="1">Uncharacterized protein</fullName>
    </submittedName>
</protein>
<name>A0A3B0XTH6_9ZZZZ</name>
<dbReference type="AlphaFoldDB" id="A0A3B0XTH6"/>
<reference evidence="1" key="1">
    <citation type="submission" date="2018-06" db="EMBL/GenBank/DDBJ databases">
        <authorList>
            <person name="Zhirakovskaya E."/>
        </authorList>
    </citation>
    <scope>NUCLEOTIDE SEQUENCE</scope>
</reference>